<dbReference type="PANTHER" id="PTHR15002:SF0">
    <property type="entry name" value="RIBOSOMAL BIOGENESIS PROTEIN LAS1L"/>
    <property type="match status" value="1"/>
</dbReference>
<feature type="region of interest" description="Disordered" evidence="1">
    <location>
        <begin position="183"/>
        <end position="202"/>
    </location>
</feature>
<dbReference type="PANTHER" id="PTHR15002">
    <property type="entry name" value="RIBOSOMAL BIOGENESIS PROTEIN LAS1L"/>
    <property type="match status" value="1"/>
</dbReference>
<organism evidence="2 3">
    <name type="scientific">Anaeramoeba flamelloides</name>
    <dbReference type="NCBI Taxonomy" id="1746091"/>
    <lineage>
        <taxon>Eukaryota</taxon>
        <taxon>Metamonada</taxon>
        <taxon>Anaeramoebidae</taxon>
        <taxon>Anaeramoeba</taxon>
    </lineage>
</organism>
<dbReference type="InterPro" id="IPR007174">
    <property type="entry name" value="Las1"/>
</dbReference>
<evidence type="ECO:0000256" key="1">
    <source>
        <dbReference type="SAM" id="MobiDB-lite"/>
    </source>
</evidence>
<gene>
    <name evidence="2" type="ORF">M0813_18651</name>
</gene>
<evidence type="ECO:0000313" key="2">
    <source>
        <dbReference type="EMBL" id="KAJ6247126.1"/>
    </source>
</evidence>
<reference evidence="2" key="1">
    <citation type="submission" date="2022-08" db="EMBL/GenBank/DDBJ databases">
        <title>Novel sulfate-reducing endosymbionts in the free-living metamonad Anaeramoeba.</title>
        <authorList>
            <person name="Jerlstrom-Hultqvist J."/>
            <person name="Cepicka I."/>
            <person name="Gallot-Lavallee L."/>
            <person name="Salas-Leiva D."/>
            <person name="Curtis B.A."/>
            <person name="Zahonova K."/>
            <person name="Pipaliya S."/>
            <person name="Dacks J."/>
            <person name="Roger A.J."/>
        </authorList>
    </citation>
    <scope>NUCLEOTIDE SEQUENCE</scope>
    <source>
        <strain evidence="2">Schooner1</strain>
    </source>
</reference>
<dbReference type="Pfam" id="PF04031">
    <property type="entry name" value="Las1"/>
    <property type="match status" value="1"/>
</dbReference>
<dbReference type="Proteomes" id="UP001150062">
    <property type="component" value="Unassembled WGS sequence"/>
</dbReference>
<protein>
    <submittedName>
        <fullName evidence="2">Uncharacterized protein</fullName>
    </submittedName>
</protein>
<feature type="compositionally biased region" description="Low complexity" evidence="1">
    <location>
        <begin position="183"/>
        <end position="193"/>
    </location>
</feature>
<keyword evidence="3" id="KW-1185">Reference proteome</keyword>
<evidence type="ECO:0000313" key="3">
    <source>
        <dbReference type="Proteomes" id="UP001150062"/>
    </source>
</evidence>
<proteinExistence type="predicted"/>
<name>A0ABQ8YR99_9EUKA</name>
<accession>A0ABQ8YR99</accession>
<dbReference type="EMBL" id="JAOAOG010000127">
    <property type="protein sequence ID" value="KAJ6247126.1"/>
    <property type="molecule type" value="Genomic_DNA"/>
</dbReference>
<comment type="caution">
    <text evidence="2">The sequence shown here is derived from an EMBL/GenBank/DDBJ whole genome shotgun (WGS) entry which is preliminary data.</text>
</comment>
<sequence>MNQRTKHTFVPWVGRSEWLKVYQGFYQEKDESKLEELFSIISCWDSRRGTPHYVSTTSLIHKCLTQEKTNGDLQRLELSMALTRFINGIVDSYQTGSKVIPIRKLAKRLQIPSYLVQIRHDATHGKLPPLDFLKISASYCLKWLQQRYWVPIAAKMAKDPIKAIEKILGGYLKSNLTLLQYQNSKSNENSNSSVPKKRNNKGEYKNKNQIANVVKKIESAADISKISDLVSKALLKPGLILWNKTPNIKKTNDQQQIDHQLQIWYFLIEEFAFRWKPFTEKFILQCGEQLRNLVQKSVLLNSRKKSKRERTILLLLIITLIDTISTTPKKIKKGLSKEQRSRIQASKSFNRSRVNSLFNKLLYIVNNALEQNEIDKLVQVFFQFKSLNQIQKKNLLNLLKTQNQKSIPKKNQIKEIDQYDLKFFEKFLNINQNPNLNNGMQIENNNINVDLANNEDDEDENDDRNSGIIKMNNNWKICNDWDHFCPIGCLPGDIIPNLEIDYQYQPIECSKYEIEIMFPNTDNNLIGFEENDMQLDIIDDSQMENNFPINQFSEKIIFL</sequence>